<dbReference type="Pfam" id="PF05225">
    <property type="entry name" value="HTH_psq"/>
    <property type="match status" value="1"/>
</dbReference>
<keyword evidence="3" id="KW-1185">Reference proteome</keyword>
<accession>A0A3N4LBF9</accession>
<dbReference type="InParanoid" id="A0A3N4LBF9"/>
<dbReference type="Gene3D" id="1.10.10.60">
    <property type="entry name" value="Homeodomain-like"/>
    <property type="match status" value="1"/>
</dbReference>
<evidence type="ECO:0000313" key="3">
    <source>
        <dbReference type="Proteomes" id="UP000267821"/>
    </source>
</evidence>
<dbReference type="AlphaFoldDB" id="A0A3N4LBF9"/>
<protein>
    <recommendedName>
        <fullName evidence="1">HTH psq-type domain-containing protein</fullName>
    </recommendedName>
</protein>
<feature type="domain" description="HTH psq-type" evidence="1">
    <location>
        <begin position="18"/>
        <end position="53"/>
    </location>
</feature>
<organism evidence="2 3">
    <name type="scientific">Terfezia boudieri ATCC MYA-4762</name>
    <dbReference type="NCBI Taxonomy" id="1051890"/>
    <lineage>
        <taxon>Eukaryota</taxon>
        <taxon>Fungi</taxon>
        <taxon>Dikarya</taxon>
        <taxon>Ascomycota</taxon>
        <taxon>Pezizomycotina</taxon>
        <taxon>Pezizomycetes</taxon>
        <taxon>Pezizales</taxon>
        <taxon>Pezizaceae</taxon>
        <taxon>Terfezia</taxon>
    </lineage>
</organism>
<dbReference type="EMBL" id="ML121599">
    <property type="protein sequence ID" value="RPB19068.1"/>
    <property type="molecule type" value="Genomic_DNA"/>
</dbReference>
<gene>
    <name evidence="2" type="ORF">L211DRAFT_871484</name>
</gene>
<feature type="non-terminal residue" evidence="2">
    <location>
        <position position="95"/>
    </location>
</feature>
<sequence length="95" mass="10505">MGRVKAREEAAKARAKREGTIKKALDTIQAGIMSLRDAESAFEIPYSTLRGRLLGAKPHSIAHSKQQILTPTDEKAVVRLVTRLENCGFPPQIEH</sequence>
<evidence type="ECO:0000313" key="2">
    <source>
        <dbReference type="EMBL" id="RPB19068.1"/>
    </source>
</evidence>
<reference evidence="2 3" key="1">
    <citation type="journal article" date="2018" name="Nat. Ecol. Evol.">
        <title>Pezizomycetes genomes reveal the molecular basis of ectomycorrhizal truffle lifestyle.</title>
        <authorList>
            <person name="Murat C."/>
            <person name="Payen T."/>
            <person name="Noel B."/>
            <person name="Kuo A."/>
            <person name="Morin E."/>
            <person name="Chen J."/>
            <person name="Kohler A."/>
            <person name="Krizsan K."/>
            <person name="Balestrini R."/>
            <person name="Da Silva C."/>
            <person name="Montanini B."/>
            <person name="Hainaut M."/>
            <person name="Levati E."/>
            <person name="Barry K.W."/>
            <person name="Belfiori B."/>
            <person name="Cichocki N."/>
            <person name="Clum A."/>
            <person name="Dockter R.B."/>
            <person name="Fauchery L."/>
            <person name="Guy J."/>
            <person name="Iotti M."/>
            <person name="Le Tacon F."/>
            <person name="Lindquist E.A."/>
            <person name="Lipzen A."/>
            <person name="Malagnac F."/>
            <person name="Mello A."/>
            <person name="Molinier V."/>
            <person name="Miyauchi S."/>
            <person name="Poulain J."/>
            <person name="Riccioni C."/>
            <person name="Rubini A."/>
            <person name="Sitrit Y."/>
            <person name="Splivallo R."/>
            <person name="Traeger S."/>
            <person name="Wang M."/>
            <person name="Zifcakova L."/>
            <person name="Wipf D."/>
            <person name="Zambonelli A."/>
            <person name="Paolocci F."/>
            <person name="Nowrousian M."/>
            <person name="Ottonello S."/>
            <person name="Baldrian P."/>
            <person name="Spatafora J.W."/>
            <person name="Henrissat B."/>
            <person name="Nagy L.G."/>
            <person name="Aury J.M."/>
            <person name="Wincker P."/>
            <person name="Grigoriev I.V."/>
            <person name="Bonfante P."/>
            <person name="Martin F.M."/>
        </authorList>
    </citation>
    <scope>NUCLEOTIDE SEQUENCE [LARGE SCALE GENOMIC DNA]</scope>
    <source>
        <strain evidence="2 3">ATCC MYA-4762</strain>
    </source>
</reference>
<dbReference type="Proteomes" id="UP000267821">
    <property type="component" value="Unassembled WGS sequence"/>
</dbReference>
<dbReference type="OrthoDB" id="5396311at2759"/>
<proteinExistence type="predicted"/>
<dbReference type="GO" id="GO:0003677">
    <property type="term" value="F:DNA binding"/>
    <property type="evidence" value="ECO:0007669"/>
    <property type="project" value="InterPro"/>
</dbReference>
<dbReference type="SUPFAM" id="SSF46689">
    <property type="entry name" value="Homeodomain-like"/>
    <property type="match status" value="1"/>
</dbReference>
<dbReference type="InterPro" id="IPR007889">
    <property type="entry name" value="HTH_Psq"/>
</dbReference>
<name>A0A3N4LBF9_9PEZI</name>
<evidence type="ECO:0000259" key="1">
    <source>
        <dbReference type="Pfam" id="PF05225"/>
    </source>
</evidence>
<dbReference type="InterPro" id="IPR009057">
    <property type="entry name" value="Homeodomain-like_sf"/>
</dbReference>